<evidence type="ECO:0000313" key="2">
    <source>
        <dbReference type="EMBL" id="AFQ29834.1"/>
    </source>
</evidence>
<accession>A0A9W3JVZ4</accession>
<dbReference type="Gene3D" id="3.60.21.10">
    <property type="match status" value="1"/>
</dbReference>
<proteinExistence type="predicted"/>
<reference evidence="2 3" key="1">
    <citation type="journal article" date="2013" name="Genome Announc.">
        <title>Complete Genome Sequence of Bacillus thuringiensis Serovar Israelensis Strain HD-789.</title>
        <authorList>
            <person name="Doggett N.A."/>
            <person name="Stubben C.J."/>
            <person name="Chertkov O."/>
            <person name="Bruce D.C."/>
            <person name="Detter J.C."/>
            <person name="Johnson S.L."/>
            <person name="Han C.S."/>
        </authorList>
    </citation>
    <scope>NUCLEOTIDE SEQUENCE [LARGE SCALE GENOMIC DNA]</scope>
    <source>
        <strain evidence="2 3">HD-789</strain>
    </source>
</reference>
<protein>
    <recommendedName>
        <fullName evidence="1">Calcineurin-like phosphoesterase domain-containing protein</fullName>
    </recommendedName>
</protein>
<dbReference type="PANTHER" id="PTHR30337">
    <property type="entry name" value="COMPONENT OF ATP-DEPENDENT DSDNA EXONUCLEASE"/>
    <property type="match status" value="1"/>
</dbReference>
<name>A0A9W3JVZ4_BACTU</name>
<sequence length="340" mass="39116">MLRISGMKAIAFGDPHADDVFQGRHINYWENFMEVTDRISRIVELEKPDLVILAGDLVGVRRGKSTIQDKNALLYLAKWLKSLPNVVVLRGNHDYNETSDYEFLSELMIFTSSKQTENMVEFTHPNAETPCFFHLVDYGQENEKIEIQADAYNIGIMHNEFYVAGQEQQFHGEGAIELSSKKNFFGLDMVVSGHIHTPTNGMINFSYQDGFESAFANLGCPTRPGHGELYDQVWYMVWEYTEIEGTNMTDMRFRQQPFHLRPYTEIFRPDSDFIEDIKSKELIDDYTGIQKGKLEEILSSLTTSNMGSDDFFKQIDTLQVVATPESRDMAKKYLEMALNK</sequence>
<dbReference type="InterPro" id="IPR004843">
    <property type="entry name" value="Calcineurin-like_PHP"/>
</dbReference>
<dbReference type="AlphaFoldDB" id="A0A9W3JVZ4"/>
<dbReference type="GO" id="GO:0016787">
    <property type="term" value="F:hydrolase activity"/>
    <property type="evidence" value="ECO:0007669"/>
    <property type="project" value="InterPro"/>
</dbReference>
<geneLocation type="plasmid" evidence="2 3">
    <name>pBTHD789-1</name>
</geneLocation>
<keyword evidence="2" id="KW-0614">Plasmid</keyword>
<dbReference type="Pfam" id="PF00149">
    <property type="entry name" value="Metallophos"/>
    <property type="match status" value="1"/>
</dbReference>
<dbReference type="CDD" id="cd00838">
    <property type="entry name" value="MPP_superfamily"/>
    <property type="match status" value="1"/>
</dbReference>
<evidence type="ECO:0000313" key="3">
    <source>
        <dbReference type="Proteomes" id="UP000005257"/>
    </source>
</evidence>
<dbReference type="Proteomes" id="UP000005257">
    <property type="component" value="Plasmid pBTHD789-1"/>
</dbReference>
<dbReference type="EMBL" id="CP003764">
    <property type="protein sequence ID" value="AFQ29834.1"/>
    <property type="molecule type" value="Genomic_DNA"/>
</dbReference>
<organism evidence="2 3">
    <name type="scientific">Bacillus thuringiensis HD-789</name>
    <dbReference type="NCBI Taxonomy" id="1217737"/>
    <lineage>
        <taxon>Bacteria</taxon>
        <taxon>Bacillati</taxon>
        <taxon>Bacillota</taxon>
        <taxon>Bacilli</taxon>
        <taxon>Bacillales</taxon>
        <taxon>Bacillaceae</taxon>
        <taxon>Bacillus</taxon>
        <taxon>Bacillus cereus group</taxon>
    </lineage>
</organism>
<dbReference type="KEGG" id="btn:BTF1_28667"/>
<feature type="domain" description="Calcineurin-like phosphoesterase" evidence="1">
    <location>
        <begin position="7"/>
        <end position="198"/>
    </location>
</feature>
<dbReference type="InterPro" id="IPR050535">
    <property type="entry name" value="DNA_Repair-Maintenance_Comp"/>
</dbReference>
<dbReference type="RefSeq" id="WP_000944509.1">
    <property type="nucleotide sequence ID" value="NC_018516.1"/>
</dbReference>
<gene>
    <name evidence="2" type="ORF">BTF1_28667</name>
</gene>
<dbReference type="InterPro" id="IPR029052">
    <property type="entry name" value="Metallo-depent_PP-like"/>
</dbReference>
<evidence type="ECO:0000259" key="1">
    <source>
        <dbReference type="Pfam" id="PF00149"/>
    </source>
</evidence>
<dbReference type="SUPFAM" id="SSF56300">
    <property type="entry name" value="Metallo-dependent phosphatases"/>
    <property type="match status" value="1"/>
</dbReference>